<dbReference type="AlphaFoldDB" id="F6DQA4"/>
<protein>
    <submittedName>
        <fullName evidence="1">Uncharacterized protein</fullName>
    </submittedName>
</protein>
<evidence type="ECO:0000313" key="1">
    <source>
        <dbReference type="EMBL" id="AEG59682.1"/>
    </source>
</evidence>
<dbReference type="HOGENOM" id="CLU_2105067_0_0_9"/>
<keyword evidence="2" id="KW-1185">Reference proteome</keyword>
<organism evidence="1 2">
    <name type="scientific">Desulforamulus ruminis (strain ATCC 23193 / DSM 2154 / NCIMB 8452 / DL)</name>
    <name type="common">Desulfotomaculum ruminis</name>
    <dbReference type="NCBI Taxonomy" id="696281"/>
    <lineage>
        <taxon>Bacteria</taxon>
        <taxon>Bacillati</taxon>
        <taxon>Bacillota</taxon>
        <taxon>Clostridia</taxon>
        <taxon>Eubacteriales</taxon>
        <taxon>Peptococcaceae</taxon>
        <taxon>Desulforamulus</taxon>
    </lineage>
</organism>
<name>F6DQA4_DESRL</name>
<reference evidence="2" key="1">
    <citation type="submission" date="2011-05" db="EMBL/GenBank/DDBJ databases">
        <title>Complete sequence of Desulfotomaculum ruminis DSM 2154.</title>
        <authorList>
            <person name="Lucas S."/>
            <person name="Copeland A."/>
            <person name="Lapidus A."/>
            <person name="Cheng J.-F."/>
            <person name="Goodwin L."/>
            <person name="Pitluck S."/>
            <person name="Lu M."/>
            <person name="Detter J.C."/>
            <person name="Han C."/>
            <person name="Tapia R."/>
            <person name="Land M."/>
            <person name="Hauser L."/>
            <person name="Kyrpides N."/>
            <person name="Ivanova N."/>
            <person name="Mikhailova N."/>
            <person name="Pagani I."/>
            <person name="Stams A.J.M."/>
            <person name="Plugge C.M."/>
            <person name="Muyzer G."/>
            <person name="Kuever J."/>
            <person name="Parshina S.N."/>
            <person name="Ivanova A.E."/>
            <person name="Nazina T.N."/>
            <person name="Brambilla E."/>
            <person name="Spring S."/>
            <person name="Klenk H.-P."/>
            <person name="Woyke T."/>
        </authorList>
    </citation>
    <scope>NUCLEOTIDE SEQUENCE [LARGE SCALE GENOMIC DNA]</scope>
    <source>
        <strain evidence="2">ATCC 23193 / DSM 2154 / NCIB 8452 / DL</strain>
    </source>
</reference>
<accession>F6DQA4</accession>
<dbReference type="OrthoDB" id="9915517at2"/>
<evidence type="ECO:0000313" key="2">
    <source>
        <dbReference type="Proteomes" id="UP000009234"/>
    </source>
</evidence>
<proteinExistence type="predicted"/>
<dbReference type="KEGG" id="dru:Desru_1410"/>
<gene>
    <name evidence="1" type="ordered locus">Desru_1410</name>
</gene>
<dbReference type="Proteomes" id="UP000009234">
    <property type="component" value="Chromosome"/>
</dbReference>
<reference evidence="1 2" key="2">
    <citation type="journal article" date="2012" name="Stand. Genomic Sci.">
        <title>Complete genome sequence of the sulfate-reducing firmicute Desulfotomaculum ruminis type strain (DL(T)).</title>
        <authorList>
            <person name="Spring S."/>
            <person name="Visser M."/>
            <person name="Lu M."/>
            <person name="Copeland A."/>
            <person name="Lapidus A."/>
            <person name="Lucas S."/>
            <person name="Cheng J.F."/>
            <person name="Han C."/>
            <person name="Tapia R."/>
            <person name="Goodwin L.A."/>
            <person name="Pitluck S."/>
            <person name="Ivanova N."/>
            <person name="Land M."/>
            <person name="Hauser L."/>
            <person name="Larimer F."/>
            <person name="Rohde M."/>
            <person name="Goker M."/>
            <person name="Detter J.C."/>
            <person name="Kyrpides N.C."/>
            <person name="Woyke T."/>
            <person name="Schaap P.J."/>
            <person name="Plugge C.M."/>
            <person name="Muyzer G."/>
            <person name="Kuever J."/>
            <person name="Pereira I.A."/>
            <person name="Parshina S.N."/>
            <person name="Bernier-Latmani R."/>
            <person name="Stams A.J."/>
            <person name="Klenk H.P."/>
        </authorList>
    </citation>
    <scope>NUCLEOTIDE SEQUENCE [LARGE SCALE GENOMIC DNA]</scope>
    <source>
        <strain evidence="2">ATCC 23193 / DSM 2154 / NCIB 8452 / DL</strain>
    </source>
</reference>
<dbReference type="EMBL" id="CP002780">
    <property type="protein sequence ID" value="AEG59682.1"/>
    <property type="molecule type" value="Genomic_DNA"/>
</dbReference>
<sequence length="115" mass="13654">MVDIDFILNILHPNRSEAYRRYFDLCKEIQVPQLPPEVSLPDEVHVGREGKQRESSTTNKLTWEEIIIKITRNNVEKEKLLSRCRERRIVAARNRLIYEAINQEVLSRRELAKIL</sequence>
<dbReference type="RefSeq" id="WP_013841453.1">
    <property type="nucleotide sequence ID" value="NC_015589.1"/>
</dbReference>